<sequence>MSKANILTSHKLFLIVWGQQYPSVGQSCSITNVITQSSVGIKDTVMSDAVSVKVLSEATTIEVDPQSMISQTSYSNSGVQGGSGLAIPSLPAGSTYGTPFRCPYCFFIVNVTNQNKWAQHMFSDLKPYVCVLPDCQTPNLLYMCCREWYGHMQDEHMINLSDGEVSKCLLCECDATPGEVLAKPLARHLEELALFALHRAGVVDQEILSVSLPDADTLRGIERLSITT</sequence>
<dbReference type="Pfam" id="PF26082">
    <property type="entry name" value="zf-C2H2_AcuF"/>
    <property type="match status" value="1"/>
</dbReference>
<reference evidence="3" key="1">
    <citation type="journal article" date="2017" name="Genome Biol.">
        <title>Comparative genomics reveals high biological diversity and specific adaptations in the industrially and medically important fungal genus Aspergillus.</title>
        <authorList>
            <person name="de Vries R.P."/>
            <person name="Riley R."/>
            <person name="Wiebenga A."/>
            <person name="Aguilar-Osorio G."/>
            <person name="Amillis S."/>
            <person name="Uchima C.A."/>
            <person name="Anderluh G."/>
            <person name="Asadollahi M."/>
            <person name="Askin M."/>
            <person name="Barry K."/>
            <person name="Battaglia E."/>
            <person name="Bayram O."/>
            <person name="Benocci T."/>
            <person name="Braus-Stromeyer S.A."/>
            <person name="Caldana C."/>
            <person name="Canovas D."/>
            <person name="Cerqueira G.C."/>
            <person name="Chen F."/>
            <person name="Chen W."/>
            <person name="Choi C."/>
            <person name="Clum A."/>
            <person name="Dos Santos R.A."/>
            <person name="Damasio A.R."/>
            <person name="Diallinas G."/>
            <person name="Emri T."/>
            <person name="Fekete E."/>
            <person name="Flipphi M."/>
            <person name="Freyberg S."/>
            <person name="Gallo A."/>
            <person name="Gournas C."/>
            <person name="Habgood R."/>
            <person name="Hainaut M."/>
            <person name="Harispe M.L."/>
            <person name="Henrissat B."/>
            <person name="Hilden K.S."/>
            <person name="Hope R."/>
            <person name="Hossain A."/>
            <person name="Karabika E."/>
            <person name="Karaffa L."/>
            <person name="Karanyi Z."/>
            <person name="Krasevec N."/>
            <person name="Kuo A."/>
            <person name="Kusch H."/>
            <person name="LaButti K."/>
            <person name="Lagendijk E.L."/>
            <person name="Lapidus A."/>
            <person name="Levasseur A."/>
            <person name="Lindquist E."/>
            <person name="Lipzen A."/>
            <person name="Logrieco A.F."/>
            <person name="MacCabe A."/>
            <person name="Maekelae M.R."/>
            <person name="Malavazi I."/>
            <person name="Melin P."/>
            <person name="Meyer V."/>
            <person name="Mielnichuk N."/>
            <person name="Miskei M."/>
            <person name="Molnar A.P."/>
            <person name="Mule G."/>
            <person name="Ngan C.Y."/>
            <person name="Orejas M."/>
            <person name="Orosz E."/>
            <person name="Ouedraogo J.P."/>
            <person name="Overkamp K.M."/>
            <person name="Park H.-S."/>
            <person name="Perrone G."/>
            <person name="Piumi F."/>
            <person name="Punt P.J."/>
            <person name="Ram A.F."/>
            <person name="Ramon A."/>
            <person name="Rauscher S."/>
            <person name="Record E."/>
            <person name="Riano-Pachon D.M."/>
            <person name="Robert V."/>
            <person name="Roehrig J."/>
            <person name="Ruller R."/>
            <person name="Salamov A."/>
            <person name="Salih N.S."/>
            <person name="Samson R.A."/>
            <person name="Sandor E."/>
            <person name="Sanguinetti M."/>
            <person name="Schuetze T."/>
            <person name="Sepcic K."/>
            <person name="Shelest E."/>
            <person name="Sherlock G."/>
            <person name="Sophianopoulou V."/>
            <person name="Squina F.M."/>
            <person name="Sun H."/>
            <person name="Susca A."/>
            <person name="Todd R.B."/>
            <person name="Tsang A."/>
            <person name="Unkles S.E."/>
            <person name="van de Wiele N."/>
            <person name="van Rossen-Uffink D."/>
            <person name="Oliveira J.V."/>
            <person name="Vesth T.C."/>
            <person name="Visser J."/>
            <person name="Yu J.-H."/>
            <person name="Zhou M."/>
            <person name="Andersen M.R."/>
            <person name="Archer D.B."/>
            <person name="Baker S.E."/>
            <person name="Benoit I."/>
            <person name="Brakhage A.A."/>
            <person name="Braus G.H."/>
            <person name="Fischer R."/>
            <person name="Frisvad J.C."/>
            <person name="Goldman G.H."/>
            <person name="Houbraken J."/>
            <person name="Oakley B."/>
            <person name="Pocsi I."/>
            <person name="Scazzocchio C."/>
            <person name="Seiboth B."/>
            <person name="vanKuyk P.A."/>
            <person name="Wortman J."/>
            <person name="Dyer P.S."/>
            <person name="Grigoriev I.V."/>
        </authorList>
    </citation>
    <scope>NUCLEOTIDE SEQUENCE [LARGE SCALE GENOMIC DNA]</scope>
    <source>
        <strain evidence="3">ITEM 5010</strain>
    </source>
</reference>
<dbReference type="VEuPathDB" id="FungiDB:ASPCADRAFT_206045"/>
<dbReference type="Proteomes" id="UP000188318">
    <property type="component" value="Unassembled WGS sequence"/>
</dbReference>
<feature type="domain" description="Oxidoreductase acuF-like C2H2 type zinc-finger" evidence="1">
    <location>
        <begin position="97"/>
        <end position="125"/>
    </location>
</feature>
<protein>
    <recommendedName>
        <fullName evidence="1">Oxidoreductase acuF-like C2H2 type zinc-finger domain-containing protein</fullName>
    </recommendedName>
</protein>
<dbReference type="PANTHER" id="PTHR35391:SF7">
    <property type="entry name" value="C2H2-TYPE DOMAIN-CONTAINING PROTEIN"/>
    <property type="match status" value="1"/>
</dbReference>
<evidence type="ECO:0000313" key="3">
    <source>
        <dbReference type="Proteomes" id="UP000188318"/>
    </source>
</evidence>
<dbReference type="PANTHER" id="PTHR35391">
    <property type="entry name" value="C2H2-TYPE DOMAIN-CONTAINING PROTEIN-RELATED"/>
    <property type="match status" value="1"/>
</dbReference>
<keyword evidence="3" id="KW-1185">Reference proteome</keyword>
<evidence type="ECO:0000313" key="2">
    <source>
        <dbReference type="EMBL" id="OOF97221.1"/>
    </source>
</evidence>
<dbReference type="OrthoDB" id="6133115at2759"/>
<dbReference type="InterPro" id="IPR058925">
    <property type="entry name" value="zf-C2H2_AcuF"/>
</dbReference>
<gene>
    <name evidence="2" type="ORF">ASPCADRAFT_206045</name>
</gene>
<dbReference type="PROSITE" id="PS51257">
    <property type="entry name" value="PROKAR_LIPOPROTEIN"/>
    <property type="match status" value="1"/>
</dbReference>
<dbReference type="STRING" id="602072.A0A1R3RRW3"/>
<proteinExistence type="predicted"/>
<evidence type="ECO:0000259" key="1">
    <source>
        <dbReference type="Pfam" id="PF26082"/>
    </source>
</evidence>
<name>A0A1R3RRW3_ASPC5</name>
<accession>A0A1R3RRW3</accession>
<organism evidence="2 3">
    <name type="scientific">Aspergillus carbonarius (strain ITEM 5010)</name>
    <dbReference type="NCBI Taxonomy" id="602072"/>
    <lineage>
        <taxon>Eukaryota</taxon>
        <taxon>Fungi</taxon>
        <taxon>Dikarya</taxon>
        <taxon>Ascomycota</taxon>
        <taxon>Pezizomycotina</taxon>
        <taxon>Eurotiomycetes</taxon>
        <taxon>Eurotiomycetidae</taxon>
        <taxon>Eurotiales</taxon>
        <taxon>Aspergillaceae</taxon>
        <taxon>Aspergillus</taxon>
        <taxon>Aspergillus subgen. Circumdati</taxon>
    </lineage>
</organism>
<dbReference type="AlphaFoldDB" id="A0A1R3RRW3"/>
<dbReference type="EMBL" id="KV907497">
    <property type="protein sequence ID" value="OOF97221.1"/>
    <property type="molecule type" value="Genomic_DNA"/>
</dbReference>